<name>Q0S0G9_RHOJR</name>
<dbReference type="HOGENOM" id="CLU_032956_1_1_11"/>
<accession>Q0S0G9</accession>
<dbReference type="AlphaFoldDB" id="Q0S0G9"/>
<protein>
    <submittedName>
        <fullName evidence="1">Lycopene beta cyclase</fullName>
    </submittedName>
</protein>
<proteinExistence type="predicted"/>
<gene>
    <name evidence="1" type="ordered locus">RHA1_ro07203</name>
</gene>
<evidence type="ECO:0000313" key="1">
    <source>
        <dbReference type="EMBL" id="ABG98967.1"/>
    </source>
</evidence>
<dbReference type="eggNOG" id="COG0644">
    <property type="taxonomic scope" value="Bacteria"/>
</dbReference>
<dbReference type="PANTHER" id="PTHR39757:SF5">
    <property type="entry name" value="OS02G0190600 PROTEIN"/>
    <property type="match status" value="1"/>
</dbReference>
<dbReference type="EMBL" id="CP000431">
    <property type="protein sequence ID" value="ABG98967.1"/>
    <property type="molecule type" value="Genomic_DNA"/>
</dbReference>
<organism evidence="1 2">
    <name type="scientific">Rhodococcus jostii (strain RHA1)</name>
    <dbReference type="NCBI Taxonomy" id="101510"/>
    <lineage>
        <taxon>Bacteria</taxon>
        <taxon>Bacillati</taxon>
        <taxon>Actinomycetota</taxon>
        <taxon>Actinomycetes</taxon>
        <taxon>Mycobacteriales</taxon>
        <taxon>Nocardiaceae</taxon>
        <taxon>Rhodococcus</taxon>
    </lineage>
</organism>
<dbReference type="Pfam" id="PF05834">
    <property type="entry name" value="Lycopene_cycl"/>
    <property type="match status" value="1"/>
</dbReference>
<dbReference type="Proteomes" id="UP000008710">
    <property type="component" value="Chromosome"/>
</dbReference>
<dbReference type="PANTHER" id="PTHR39757">
    <property type="match status" value="1"/>
</dbReference>
<sequence>MRRVEPHSPEPFGAYDDEFGKYCSSVRVRLWNGGLFRQGSRPPCQACCVTASPRPAIWDVAIVGLGPAGRALAHRATALGATVVSVDPLPRRSWTATYAAWEDELPSWLPRDAVETRTSRPAAWTTRRHIIDRTYCVLNTPLLQSILSRECGTVLPGRAVDLSPTSVQLDGGSTLEAHVVVDARGTGDSPDLAQQTAYGVVVDPDTAAHALAGEAAVFMDWRRDNGTSPSDAPSFLYGVPLAHDRFLLEETCLVGRPPLPISELATRLHDRLRQRGVTAPSHSDVERVRFAVEPPPEAGRAHSSDQVRFGARAGLMHPGTGYSVAASLLCADVLARDLRDGSNARLWSWKARTVASLRSVGLRVLLNLDAEHVPEFFEHFFDLPPQLQAAYLSERSNPRGTLSAMGRMFRASSGDIRSVILRSTLRREVR</sequence>
<dbReference type="SUPFAM" id="SSF51905">
    <property type="entry name" value="FAD/NAD(P)-binding domain"/>
    <property type="match status" value="1"/>
</dbReference>
<evidence type="ECO:0000313" key="2">
    <source>
        <dbReference type="Proteomes" id="UP000008710"/>
    </source>
</evidence>
<reference evidence="2" key="1">
    <citation type="journal article" date="2006" name="Proc. Natl. Acad. Sci. U.S.A.">
        <title>The complete genome of Rhodococcus sp. RHA1 provides insights into a catabolic powerhouse.</title>
        <authorList>
            <person name="McLeod M.P."/>
            <person name="Warren R.L."/>
            <person name="Hsiao W.W.L."/>
            <person name="Araki N."/>
            <person name="Myhre M."/>
            <person name="Fernandes C."/>
            <person name="Miyazawa D."/>
            <person name="Wong W."/>
            <person name="Lillquist A.L."/>
            <person name="Wang D."/>
            <person name="Dosanjh M."/>
            <person name="Hara H."/>
            <person name="Petrescu A."/>
            <person name="Morin R.D."/>
            <person name="Yang G."/>
            <person name="Stott J.M."/>
            <person name="Schein J.E."/>
            <person name="Shin H."/>
            <person name="Smailus D."/>
            <person name="Siddiqui A.S."/>
            <person name="Marra M.A."/>
            <person name="Jones S.J.M."/>
            <person name="Holt R."/>
            <person name="Brinkman F.S.L."/>
            <person name="Miyauchi K."/>
            <person name="Fukuda M."/>
            <person name="Davies J.E."/>
            <person name="Mohn W.W."/>
            <person name="Eltis L.D."/>
        </authorList>
    </citation>
    <scope>NUCLEOTIDE SEQUENCE [LARGE SCALE GENOMIC DNA]</scope>
    <source>
        <strain evidence="2">RHA1</strain>
    </source>
</reference>
<dbReference type="KEGG" id="rha:RHA1_ro07203"/>
<dbReference type="InterPro" id="IPR036188">
    <property type="entry name" value="FAD/NAD-bd_sf"/>
</dbReference>